<gene>
    <name evidence="3" type="ORF">A2519_13000</name>
</gene>
<dbReference type="Gene3D" id="3.40.50.2000">
    <property type="entry name" value="Glycogen Phosphorylase B"/>
    <property type="match status" value="2"/>
</dbReference>
<protein>
    <submittedName>
        <fullName evidence="3">Glycosyl transferase family 1</fullName>
    </submittedName>
</protein>
<dbReference type="PANTHER" id="PTHR12526">
    <property type="entry name" value="GLYCOSYLTRANSFERASE"/>
    <property type="match status" value="1"/>
</dbReference>
<feature type="domain" description="Glycosyl transferase family 1" evidence="1">
    <location>
        <begin position="191"/>
        <end position="360"/>
    </location>
</feature>
<dbReference type="InterPro" id="IPR001296">
    <property type="entry name" value="Glyco_trans_1"/>
</dbReference>
<dbReference type="Pfam" id="PF00534">
    <property type="entry name" value="Glycos_transf_1"/>
    <property type="match status" value="1"/>
</dbReference>
<proteinExistence type="predicted"/>
<dbReference type="EMBL" id="MFYX01000127">
    <property type="protein sequence ID" value="OGK01314.1"/>
    <property type="molecule type" value="Genomic_DNA"/>
</dbReference>
<dbReference type="SUPFAM" id="SSF53756">
    <property type="entry name" value="UDP-Glycosyltransferase/glycogen phosphorylase"/>
    <property type="match status" value="1"/>
</dbReference>
<name>A0A1F7F3R9_UNCRA</name>
<dbReference type="InterPro" id="IPR028098">
    <property type="entry name" value="Glyco_trans_4-like_N"/>
</dbReference>
<dbReference type="SUPFAM" id="SSF48208">
    <property type="entry name" value="Six-hairpin glycosidases"/>
    <property type="match status" value="1"/>
</dbReference>
<evidence type="ECO:0000313" key="3">
    <source>
        <dbReference type="EMBL" id="OGK01314.1"/>
    </source>
</evidence>
<dbReference type="CDD" id="cd03822">
    <property type="entry name" value="GT4_mannosyltransferase-like"/>
    <property type="match status" value="1"/>
</dbReference>
<dbReference type="Pfam" id="PF13439">
    <property type="entry name" value="Glyco_transf_4"/>
    <property type="match status" value="1"/>
</dbReference>
<keyword evidence="3" id="KW-0808">Transferase</keyword>
<sequence>MDHSPDIRKIAFVGNYSPRKCGIATFTTDLCESVALRFPAVQCFAVPVTDIPEGYSYPDRVRFEIKEQDLDSYKRAADFINISQTDVVCIQHEYGIFGGPAGSNILSIMRNLNAPIVTTLHTVLTAPTAQQKRVLEDVVHLSDIVVVMTAKAAEFLKTIYKIDEGKIRLIPHGIPDVSFIDPNFYKDQFGVEGKTVLLTFGLISPNKGIENVVKALPSVINKFPNFVYMVLGETHPNLVRNEGEVYRLGLQRLAEELGVDKNIIFYNRFVSIEELKEFIVMADLYITPYLTEEQVVSGTLAYSFGAGNAIISTPFYHAAELLGNNRGVLVPFNDPPAIAQAILSLLQNDIERHLMRKNAYLAGRDMVWPNVATRYRNVFGEARLRHPMVTRRKVTMKPLDMQQHELPAIKIGHMQCMTDTTGILQHASYNVPNFSEGYCTDDNARALILTVLFEELEAVDPKELLRLGTIYLSFLNYAFDRTTRRFRNFMGYDKRWNDETGSEDSHGRAIWALGTCIARSAKPGFQNLAGMLFERALSSVVDFTSPRAWAFGIIGIHEYLRRFNGDLLVHNARQALAGKLYDLYLASADTEWPWFEQEVTYCNSRLSQALILSGRWMDNGDMLNAGLNSLRWLAKIQTSSKNHFRPIGANAFYRRHSPLPAYDQQPIEAHSMISACLEAYRTTGEITWYNEAWKAFQWFLGRNDLGLSVYDSQTGGCRDALHIDRLNQNQGAESTLAFGLSLAEMTDTVNTLENLTAPQPK</sequence>
<dbReference type="PANTHER" id="PTHR12526:SF572">
    <property type="entry name" value="BLL5144 PROTEIN"/>
    <property type="match status" value="1"/>
</dbReference>
<dbReference type="InterPro" id="IPR008928">
    <property type="entry name" value="6-hairpin_glycosidase_sf"/>
</dbReference>
<comment type="caution">
    <text evidence="3">The sequence shown here is derived from an EMBL/GenBank/DDBJ whole genome shotgun (WGS) entry which is preliminary data.</text>
</comment>
<evidence type="ECO:0000313" key="4">
    <source>
        <dbReference type="Proteomes" id="UP000179243"/>
    </source>
</evidence>
<dbReference type="AlphaFoldDB" id="A0A1F7F3R9"/>
<reference evidence="3 4" key="1">
    <citation type="journal article" date="2016" name="Nat. Commun.">
        <title>Thousands of microbial genomes shed light on interconnected biogeochemical processes in an aquifer system.</title>
        <authorList>
            <person name="Anantharaman K."/>
            <person name="Brown C.T."/>
            <person name="Hug L.A."/>
            <person name="Sharon I."/>
            <person name="Castelle C.J."/>
            <person name="Probst A.J."/>
            <person name="Thomas B.C."/>
            <person name="Singh A."/>
            <person name="Wilkins M.J."/>
            <person name="Karaoz U."/>
            <person name="Brodie E.L."/>
            <person name="Williams K.H."/>
            <person name="Hubbard S.S."/>
            <person name="Banfield J.F."/>
        </authorList>
    </citation>
    <scope>NUCLEOTIDE SEQUENCE [LARGE SCALE GENOMIC DNA]</scope>
</reference>
<evidence type="ECO:0000259" key="1">
    <source>
        <dbReference type="Pfam" id="PF00534"/>
    </source>
</evidence>
<feature type="domain" description="Glycosyltransferase subfamily 4-like N-terminal" evidence="2">
    <location>
        <begin position="68"/>
        <end position="175"/>
    </location>
</feature>
<dbReference type="GO" id="GO:0005975">
    <property type="term" value="P:carbohydrate metabolic process"/>
    <property type="evidence" value="ECO:0007669"/>
    <property type="project" value="InterPro"/>
</dbReference>
<accession>A0A1F7F3R9</accession>
<evidence type="ECO:0000259" key="2">
    <source>
        <dbReference type="Pfam" id="PF13439"/>
    </source>
</evidence>
<dbReference type="GO" id="GO:0016757">
    <property type="term" value="F:glycosyltransferase activity"/>
    <property type="evidence" value="ECO:0007669"/>
    <property type="project" value="InterPro"/>
</dbReference>
<organism evidence="3 4">
    <name type="scientific">Candidatus Raymondbacteria bacterium RIFOXYD12_FULL_49_13</name>
    <dbReference type="NCBI Taxonomy" id="1817890"/>
    <lineage>
        <taxon>Bacteria</taxon>
        <taxon>Raymondiibacteriota</taxon>
    </lineage>
</organism>
<dbReference type="Proteomes" id="UP000179243">
    <property type="component" value="Unassembled WGS sequence"/>
</dbReference>